<dbReference type="Proteomes" id="UP001291623">
    <property type="component" value="Unassembled WGS sequence"/>
</dbReference>
<feature type="compositionally biased region" description="Low complexity" evidence="1">
    <location>
        <begin position="86"/>
        <end position="95"/>
    </location>
</feature>
<keyword evidence="3" id="KW-1185">Reference proteome</keyword>
<sequence>MTDDDTSATELVSDGIRWIYGPHESPMGHMTATATADTKKIIDDRDVNYVKHVLDKLCRDGVRKYSGTGERPLDINAAQEHMIVDSPEQPESEPAQSEHSEVGTTPTASLPDILVSLNQITQKQNEIARNLEVFKSEQVGREMELAANISHITKELADIKNNQNFICRTLENQYAFTSPKIYAIVYLMNNFGNVMKTSLPSCPPNVTDPGSSEIHVAGTNYCPNQGQSMFVPVGYKGAGNGNYK</sequence>
<evidence type="ECO:0000313" key="2">
    <source>
        <dbReference type="EMBL" id="KAK4342822.1"/>
    </source>
</evidence>
<protein>
    <submittedName>
        <fullName evidence="2">Uncharacterized protein</fullName>
    </submittedName>
</protein>
<evidence type="ECO:0000256" key="1">
    <source>
        <dbReference type="SAM" id="MobiDB-lite"/>
    </source>
</evidence>
<reference evidence="2" key="1">
    <citation type="submission" date="2023-12" db="EMBL/GenBank/DDBJ databases">
        <title>Genome assembly of Anisodus tanguticus.</title>
        <authorList>
            <person name="Wang Y.-J."/>
        </authorList>
    </citation>
    <scope>NUCLEOTIDE SEQUENCE</scope>
    <source>
        <strain evidence="2">KB-2021</strain>
        <tissue evidence="2">Leaf</tissue>
    </source>
</reference>
<accession>A0AAE1R2L4</accession>
<dbReference type="AlphaFoldDB" id="A0AAE1R2L4"/>
<comment type="caution">
    <text evidence="2">The sequence shown here is derived from an EMBL/GenBank/DDBJ whole genome shotgun (WGS) entry which is preliminary data.</text>
</comment>
<dbReference type="EMBL" id="JAVYJV010000021">
    <property type="protein sequence ID" value="KAK4342822.1"/>
    <property type="molecule type" value="Genomic_DNA"/>
</dbReference>
<feature type="region of interest" description="Disordered" evidence="1">
    <location>
        <begin position="86"/>
        <end position="107"/>
    </location>
</feature>
<name>A0AAE1R2L4_9SOLA</name>
<gene>
    <name evidence="2" type="ORF">RND71_038638</name>
</gene>
<proteinExistence type="predicted"/>
<evidence type="ECO:0000313" key="3">
    <source>
        <dbReference type="Proteomes" id="UP001291623"/>
    </source>
</evidence>
<organism evidence="2 3">
    <name type="scientific">Anisodus tanguticus</name>
    <dbReference type="NCBI Taxonomy" id="243964"/>
    <lineage>
        <taxon>Eukaryota</taxon>
        <taxon>Viridiplantae</taxon>
        <taxon>Streptophyta</taxon>
        <taxon>Embryophyta</taxon>
        <taxon>Tracheophyta</taxon>
        <taxon>Spermatophyta</taxon>
        <taxon>Magnoliopsida</taxon>
        <taxon>eudicotyledons</taxon>
        <taxon>Gunneridae</taxon>
        <taxon>Pentapetalae</taxon>
        <taxon>asterids</taxon>
        <taxon>lamiids</taxon>
        <taxon>Solanales</taxon>
        <taxon>Solanaceae</taxon>
        <taxon>Solanoideae</taxon>
        <taxon>Hyoscyameae</taxon>
        <taxon>Anisodus</taxon>
    </lineage>
</organism>